<gene>
    <name evidence="1" type="ORF">AYI69_g3436</name>
</gene>
<accession>A0A1R1YJP3</accession>
<comment type="caution">
    <text evidence="1">The sequence shown here is derived from an EMBL/GenBank/DDBJ whole genome shotgun (WGS) entry which is preliminary data.</text>
</comment>
<dbReference type="EMBL" id="LSSM01001149">
    <property type="protein sequence ID" value="OMJ27139.1"/>
    <property type="molecule type" value="Genomic_DNA"/>
</dbReference>
<evidence type="ECO:0000313" key="1">
    <source>
        <dbReference type="EMBL" id="OMJ27139.1"/>
    </source>
</evidence>
<dbReference type="Proteomes" id="UP000187429">
    <property type="component" value="Unassembled WGS sequence"/>
</dbReference>
<protein>
    <submittedName>
        <fullName evidence="1">Uncharacterized protein</fullName>
    </submittedName>
</protein>
<evidence type="ECO:0000313" key="2">
    <source>
        <dbReference type="Proteomes" id="UP000187429"/>
    </source>
</evidence>
<dbReference type="AlphaFoldDB" id="A0A1R1YJP3"/>
<organism evidence="1 2">
    <name type="scientific">Smittium culicis</name>
    <dbReference type="NCBI Taxonomy" id="133412"/>
    <lineage>
        <taxon>Eukaryota</taxon>
        <taxon>Fungi</taxon>
        <taxon>Fungi incertae sedis</taxon>
        <taxon>Zoopagomycota</taxon>
        <taxon>Kickxellomycotina</taxon>
        <taxon>Harpellomycetes</taxon>
        <taxon>Harpellales</taxon>
        <taxon>Legeriomycetaceae</taxon>
        <taxon>Smittium</taxon>
    </lineage>
</organism>
<proteinExistence type="predicted"/>
<name>A0A1R1YJP3_9FUNG</name>
<sequence length="129" mass="14487">MKYNILKKFPVLENTLSESTLFGLIVDNILNTFFKSLADDISVLCFLIGAEIFSNAVFKRFLTLNSEYSFPEDSLSDSLDEPESPLISSFSSREMFSLIISNLSKIPTIAGLIFNKLDFPIILSPFSNK</sequence>
<reference evidence="2" key="1">
    <citation type="submission" date="2017-01" db="EMBL/GenBank/DDBJ databases">
        <authorList>
            <person name="Wang Y."/>
            <person name="White M."/>
            <person name="Kvist S."/>
            <person name="Moncalvo J.-M."/>
        </authorList>
    </citation>
    <scope>NUCLEOTIDE SEQUENCE [LARGE SCALE GENOMIC DNA]</scope>
    <source>
        <strain evidence="2">ID-206-W2</strain>
    </source>
</reference>
<keyword evidence="2" id="KW-1185">Reference proteome</keyword>